<proteinExistence type="predicted"/>
<comment type="caution">
    <text evidence="1">The sequence shown here is derived from an EMBL/GenBank/DDBJ whole genome shotgun (WGS) entry which is preliminary data.</text>
</comment>
<evidence type="ECO:0000313" key="2">
    <source>
        <dbReference type="Proteomes" id="UP001196661"/>
    </source>
</evidence>
<keyword evidence="2" id="KW-1185">Reference proteome</keyword>
<dbReference type="RefSeq" id="WP_215619601.1">
    <property type="nucleotide sequence ID" value="NZ_JADOER010000016.1"/>
</dbReference>
<gene>
    <name evidence="1" type="ORF">IXB28_16000</name>
</gene>
<protein>
    <submittedName>
        <fullName evidence="1">Uncharacterized protein</fullName>
    </submittedName>
</protein>
<sequence>MASTNSIGLELLSDDYARLQPLSGLALSIHQAILLYSEILPFDIEA</sequence>
<evidence type="ECO:0000313" key="1">
    <source>
        <dbReference type="EMBL" id="MBT9313713.1"/>
    </source>
</evidence>
<dbReference type="EMBL" id="JADOER010000016">
    <property type="protein sequence ID" value="MBT9313713.1"/>
    <property type="molecule type" value="Genomic_DNA"/>
</dbReference>
<accession>A0ABS5Y7A9</accession>
<name>A0ABS5Y7A9_9CYAN</name>
<dbReference type="Proteomes" id="UP001196661">
    <property type="component" value="Unassembled WGS sequence"/>
</dbReference>
<organism evidence="1 2">
    <name type="scientific">Leptothoe kymatousa TAU-MAC 1615</name>
    <dbReference type="NCBI Taxonomy" id="2364775"/>
    <lineage>
        <taxon>Bacteria</taxon>
        <taxon>Bacillati</taxon>
        <taxon>Cyanobacteriota</taxon>
        <taxon>Cyanophyceae</taxon>
        <taxon>Nodosilineales</taxon>
        <taxon>Cymatolegaceae</taxon>
        <taxon>Leptothoe</taxon>
        <taxon>Leptothoe kymatousa</taxon>
    </lineage>
</organism>
<reference evidence="1 2" key="1">
    <citation type="journal article" date="2021" name="Mar. Drugs">
        <title>Genome Reduction and Secondary Metabolism of the Marine Sponge-Associated Cyanobacterium Leptothoe.</title>
        <authorList>
            <person name="Konstantinou D."/>
            <person name="Popin R.V."/>
            <person name="Fewer D.P."/>
            <person name="Sivonen K."/>
            <person name="Gkelis S."/>
        </authorList>
    </citation>
    <scope>NUCLEOTIDE SEQUENCE [LARGE SCALE GENOMIC DNA]</scope>
    <source>
        <strain evidence="1 2">TAU-MAC 1615</strain>
    </source>
</reference>